<dbReference type="AlphaFoldDB" id="A0AAF5DN26"/>
<protein>
    <recommendedName>
        <fullName evidence="4">Protein NATD1</fullName>
    </recommendedName>
    <alternativeName>
        <fullName evidence="10">N-acetyltransferase domain-containing protein 1</fullName>
    </alternativeName>
</protein>
<accession>A0AAF5DN26</accession>
<organism evidence="14 15">
    <name type="scientific">Strongyloides stercoralis</name>
    <name type="common">Threadworm</name>
    <dbReference type="NCBI Taxonomy" id="6248"/>
    <lineage>
        <taxon>Eukaryota</taxon>
        <taxon>Metazoa</taxon>
        <taxon>Ecdysozoa</taxon>
        <taxon>Nematoda</taxon>
        <taxon>Chromadorea</taxon>
        <taxon>Rhabditida</taxon>
        <taxon>Tylenchina</taxon>
        <taxon>Panagrolaimomorpha</taxon>
        <taxon>Strongyloidoidea</taxon>
        <taxon>Strongyloididae</taxon>
        <taxon>Strongyloides</taxon>
    </lineage>
</organism>
<dbReference type="WBParaSite" id="TCONS_00016048.p1">
    <property type="protein sequence ID" value="TCONS_00016048.p1"/>
    <property type="gene ID" value="XLOC_010639"/>
</dbReference>
<keyword evidence="6 12" id="KW-0812">Transmembrane</keyword>
<feature type="transmembrane region" description="Helical" evidence="12">
    <location>
        <begin position="134"/>
        <end position="157"/>
    </location>
</feature>
<dbReference type="SUPFAM" id="SSF55729">
    <property type="entry name" value="Acyl-CoA N-acyltransferases (Nat)"/>
    <property type="match status" value="1"/>
</dbReference>
<dbReference type="GO" id="GO:0016020">
    <property type="term" value="C:membrane"/>
    <property type="evidence" value="ECO:0007669"/>
    <property type="project" value="UniProtKB-SubCell"/>
</dbReference>
<keyword evidence="5" id="KW-0813">Transport</keyword>
<evidence type="ECO:0000313" key="14">
    <source>
        <dbReference type="Proteomes" id="UP000035681"/>
    </source>
</evidence>
<evidence type="ECO:0000256" key="7">
    <source>
        <dbReference type="ARBA" id="ARBA00022833"/>
    </source>
</evidence>
<dbReference type="SUPFAM" id="SSF161111">
    <property type="entry name" value="Cation efflux protein transmembrane domain-like"/>
    <property type="match status" value="1"/>
</dbReference>
<dbReference type="PANTHER" id="PTHR45820">
    <property type="entry name" value="FI23527P1"/>
    <property type="match status" value="1"/>
</dbReference>
<dbReference type="Gene3D" id="1.20.1510.10">
    <property type="entry name" value="Cation efflux protein transmembrane domain"/>
    <property type="match status" value="1"/>
</dbReference>
<dbReference type="Proteomes" id="UP000035681">
    <property type="component" value="Unplaced"/>
</dbReference>
<feature type="transmembrane region" description="Helical" evidence="12">
    <location>
        <begin position="177"/>
        <end position="198"/>
    </location>
</feature>
<evidence type="ECO:0000256" key="6">
    <source>
        <dbReference type="ARBA" id="ARBA00022692"/>
    </source>
</evidence>
<comment type="subcellular location">
    <subcellularLocation>
        <location evidence="1">Membrane</location>
        <topology evidence="1">Multi-pass membrane protein</topology>
    </subcellularLocation>
</comment>
<evidence type="ECO:0000256" key="11">
    <source>
        <dbReference type="SAM" id="MobiDB-lite"/>
    </source>
</evidence>
<comment type="similarity">
    <text evidence="2">Belongs to the NATD1 family.</text>
</comment>
<evidence type="ECO:0000256" key="10">
    <source>
        <dbReference type="ARBA" id="ARBA00031876"/>
    </source>
</evidence>
<evidence type="ECO:0000256" key="1">
    <source>
        <dbReference type="ARBA" id="ARBA00004141"/>
    </source>
</evidence>
<dbReference type="InterPro" id="IPR036837">
    <property type="entry name" value="Cation_efflux_CTD_sf"/>
</dbReference>
<dbReference type="NCBIfam" id="TIGR01297">
    <property type="entry name" value="CDF"/>
    <property type="match status" value="1"/>
</dbReference>
<reference evidence="15" key="1">
    <citation type="submission" date="2024-02" db="UniProtKB">
        <authorList>
            <consortium name="WormBaseParasite"/>
        </authorList>
    </citation>
    <scope>IDENTIFICATION</scope>
</reference>
<dbReference type="InterPro" id="IPR031165">
    <property type="entry name" value="GNAT_YJDJ"/>
</dbReference>
<keyword evidence="7" id="KW-0862">Zinc</keyword>
<evidence type="ECO:0000256" key="8">
    <source>
        <dbReference type="ARBA" id="ARBA00022989"/>
    </source>
</evidence>
<feature type="transmembrane region" description="Helical" evidence="12">
    <location>
        <begin position="69"/>
        <end position="93"/>
    </location>
</feature>
<dbReference type="Gene3D" id="3.40.630.30">
    <property type="match status" value="1"/>
</dbReference>
<keyword evidence="8 12" id="KW-1133">Transmembrane helix</keyword>
<evidence type="ECO:0000256" key="9">
    <source>
        <dbReference type="ARBA" id="ARBA00023136"/>
    </source>
</evidence>
<evidence type="ECO:0000313" key="15">
    <source>
        <dbReference type="WBParaSite" id="TCONS_00016048.p1"/>
    </source>
</evidence>
<dbReference type="Pfam" id="PF01545">
    <property type="entry name" value="Cation_efflux"/>
    <property type="match status" value="1"/>
</dbReference>
<dbReference type="InterPro" id="IPR002524">
    <property type="entry name" value="Cation_efflux"/>
</dbReference>
<dbReference type="GO" id="GO:0006882">
    <property type="term" value="P:intracellular zinc ion homeostasis"/>
    <property type="evidence" value="ECO:0007669"/>
    <property type="project" value="TreeGrafter"/>
</dbReference>
<feature type="compositionally biased region" description="Polar residues" evidence="11">
    <location>
        <begin position="11"/>
        <end position="20"/>
    </location>
</feature>
<evidence type="ECO:0000256" key="2">
    <source>
        <dbReference type="ARBA" id="ARBA00006233"/>
    </source>
</evidence>
<feature type="region of interest" description="Disordered" evidence="11">
    <location>
        <begin position="1"/>
        <end position="20"/>
    </location>
</feature>
<dbReference type="InterPro" id="IPR027470">
    <property type="entry name" value="Cation_efflux_CTD"/>
</dbReference>
<keyword evidence="9 12" id="KW-0472">Membrane</keyword>
<feature type="domain" description="N-acetyltransferase" evidence="13">
    <location>
        <begin position="463"/>
        <end position="550"/>
    </location>
</feature>
<evidence type="ECO:0000256" key="12">
    <source>
        <dbReference type="SAM" id="Phobius"/>
    </source>
</evidence>
<dbReference type="PROSITE" id="PS51729">
    <property type="entry name" value="GNAT_YJDJ"/>
    <property type="match status" value="1"/>
</dbReference>
<proteinExistence type="inferred from homology"/>
<sequence>MTSDKKYLSKDMNSSLNNSSRQITKCDSATVNLIGNSKNKSFRDIQTMEERRSFIINQTNSESHKRKKIGVLSFIIGIHLVFFAVELTVGYLAHSIALMTDSFHMLADTAGFCVALVCVIKANKLSKTNTFGYARLETLGGFINSVGLLTLCLTIFFESIHHIVDPHPMENPLRVFIVGWIGLFINIIGMVVMSAAGIHSHGHSHGKSEDDEDNHSHKGNIKQPKKILKEIELNNIHVSKVKMTEDVSTPFVDNTVDLSSSDAISLQMEIAEAEQALEGTNLNMRGVFLHLTADALGSVAVIIVSGLIYWATLPGFLLYYLDPILGILLASVITASTIPLFKDCATVLLQDIPKKFKIDVLKDDILKVESVVGLHHIHIWNLAGNKNIGSCHIALKNFDNWNEVHSKLKSIFHAHGVHSITIQPELWDTNNTKCVFECLNESCNLKQCCVNEAENKKLDEDIEHDSKNGKFFIKLNDGSFSLLDYNVTNDNIMNINHTETPPQWRGKGLAAALILHAAGYALKKKMKINPICWYADKILSNQQQFKNILKQ</sequence>
<evidence type="ECO:0000259" key="13">
    <source>
        <dbReference type="PROSITE" id="PS51729"/>
    </source>
</evidence>
<evidence type="ECO:0000256" key="4">
    <source>
        <dbReference type="ARBA" id="ARBA00020243"/>
    </source>
</evidence>
<dbReference type="Pfam" id="PF16916">
    <property type="entry name" value="ZT_dimer"/>
    <property type="match status" value="1"/>
</dbReference>
<comment type="similarity">
    <text evidence="3">Belongs to the cation diffusion facilitator (CDF) transporter (TC 2.A.4) family. SLC30A subfamily.</text>
</comment>
<feature type="transmembrane region" description="Helical" evidence="12">
    <location>
        <begin position="287"/>
        <end position="311"/>
    </location>
</feature>
<dbReference type="GO" id="GO:0010312">
    <property type="term" value="P:detoxification of zinc ion"/>
    <property type="evidence" value="ECO:0007669"/>
    <property type="project" value="TreeGrafter"/>
</dbReference>
<dbReference type="GO" id="GO:0005385">
    <property type="term" value="F:zinc ion transmembrane transporter activity"/>
    <property type="evidence" value="ECO:0007669"/>
    <property type="project" value="TreeGrafter"/>
</dbReference>
<dbReference type="Pfam" id="PF14542">
    <property type="entry name" value="Acetyltransf_CG"/>
    <property type="match status" value="1"/>
</dbReference>
<evidence type="ECO:0000256" key="3">
    <source>
        <dbReference type="ARBA" id="ARBA00008873"/>
    </source>
</evidence>
<feature type="transmembrane region" description="Helical" evidence="12">
    <location>
        <begin position="317"/>
        <end position="341"/>
    </location>
</feature>
<dbReference type="PANTHER" id="PTHR45820:SF4">
    <property type="entry name" value="ZINC TRANSPORTER 63C, ISOFORM F"/>
    <property type="match status" value="1"/>
</dbReference>
<dbReference type="InterPro" id="IPR027469">
    <property type="entry name" value="Cation_efflux_TMD_sf"/>
</dbReference>
<dbReference type="InterPro" id="IPR058533">
    <property type="entry name" value="Cation_efflux_TM"/>
</dbReference>
<evidence type="ECO:0000256" key="5">
    <source>
        <dbReference type="ARBA" id="ARBA00022448"/>
    </source>
</evidence>
<keyword evidence="14" id="KW-1185">Reference proteome</keyword>
<dbReference type="InterPro" id="IPR016181">
    <property type="entry name" value="Acyl_CoA_acyltransferase"/>
</dbReference>
<name>A0AAF5DN26_STRER</name>
<feature type="transmembrane region" description="Helical" evidence="12">
    <location>
        <begin position="105"/>
        <end position="122"/>
    </location>
</feature>
<dbReference type="SUPFAM" id="SSF160240">
    <property type="entry name" value="Cation efflux protein cytoplasmic domain-like"/>
    <property type="match status" value="1"/>
</dbReference>
<feature type="region of interest" description="Disordered" evidence="11">
    <location>
        <begin position="202"/>
        <end position="221"/>
    </location>
</feature>